<organism evidence="2 3">
    <name type="scientific">Chitinophaga eiseniae</name>
    <dbReference type="NCBI Taxonomy" id="634771"/>
    <lineage>
        <taxon>Bacteria</taxon>
        <taxon>Pseudomonadati</taxon>
        <taxon>Bacteroidota</taxon>
        <taxon>Chitinophagia</taxon>
        <taxon>Chitinophagales</taxon>
        <taxon>Chitinophagaceae</taxon>
        <taxon>Chitinophaga</taxon>
    </lineage>
</organism>
<evidence type="ECO:0000313" key="2">
    <source>
        <dbReference type="EMBL" id="SKA34211.1"/>
    </source>
</evidence>
<dbReference type="EMBL" id="FUWZ01000003">
    <property type="protein sequence ID" value="SKA34211.1"/>
    <property type="molecule type" value="Genomic_DNA"/>
</dbReference>
<feature type="region of interest" description="Disordered" evidence="1">
    <location>
        <begin position="24"/>
        <end position="80"/>
    </location>
</feature>
<evidence type="ECO:0000256" key="1">
    <source>
        <dbReference type="SAM" id="MobiDB-lite"/>
    </source>
</evidence>
<dbReference type="AlphaFoldDB" id="A0A1T4T1V5"/>
<feature type="compositionally biased region" description="Basic and acidic residues" evidence="1">
    <location>
        <begin position="50"/>
        <end position="80"/>
    </location>
</feature>
<dbReference type="Proteomes" id="UP000190367">
    <property type="component" value="Unassembled WGS sequence"/>
</dbReference>
<evidence type="ECO:0000313" key="3">
    <source>
        <dbReference type="Proteomes" id="UP000190367"/>
    </source>
</evidence>
<protein>
    <submittedName>
        <fullName evidence="2">Uncharacterized protein</fullName>
    </submittedName>
</protein>
<gene>
    <name evidence="2" type="ORF">SAMN04488128_103970</name>
</gene>
<proteinExistence type="predicted"/>
<dbReference type="RefSeq" id="WP_078671283.1">
    <property type="nucleotide sequence ID" value="NZ_FUWZ01000003.1"/>
</dbReference>
<accession>A0A1T4T1V5</accession>
<reference evidence="3" key="1">
    <citation type="submission" date="2017-02" db="EMBL/GenBank/DDBJ databases">
        <authorList>
            <person name="Varghese N."/>
            <person name="Submissions S."/>
        </authorList>
    </citation>
    <scope>NUCLEOTIDE SEQUENCE [LARGE SCALE GENOMIC DNA]</scope>
    <source>
        <strain evidence="3">DSM 22224</strain>
    </source>
</reference>
<sequence>MNKPLFIPLYFLVCPDIKIHLKITRSSSPMSPPGVKNSKKSSKNSQKAIKMGEKCPKTTFPMEKRVQSQGKNRAERQFFE</sequence>
<keyword evidence="3" id="KW-1185">Reference proteome</keyword>
<name>A0A1T4T1V5_9BACT</name>
<dbReference type="STRING" id="634771.SAMN04488128_103970"/>